<dbReference type="Proteomes" id="UP000184196">
    <property type="component" value="Unassembled WGS sequence"/>
</dbReference>
<dbReference type="PANTHER" id="PTHR42794">
    <property type="entry name" value="HEMIN IMPORT ATP-BINDING PROTEIN HMUV"/>
    <property type="match status" value="1"/>
</dbReference>
<dbReference type="CDD" id="cd03214">
    <property type="entry name" value="ABC_Iron-Siderophores_B12_Hemin"/>
    <property type="match status" value="1"/>
</dbReference>
<accession>A0A1M5A8X3</accession>
<dbReference type="EMBL" id="FQUW01000020">
    <property type="protein sequence ID" value="SHF26699.1"/>
    <property type="molecule type" value="Genomic_DNA"/>
</dbReference>
<keyword evidence="3 5" id="KW-0067">ATP-binding</keyword>
<keyword evidence="2" id="KW-0547">Nucleotide-binding</keyword>
<evidence type="ECO:0000256" key="2">
    <source>
        <dbReference type="ARBA" id="ARBA00022741"/>
    </source>
</evidence>
<dbReference type="FunFam" id="3.40.50.300:FF:000134">
    <property type="entry name" value="Iron-enterobactin ABC transporter ATP-binding protein"/>
    <property type="match status" value="1"/>
</dbReference>
<protein>
    <submittedName>
        <fullName evidence="5">Iron complex transport system ATP-binding protein</fullName>
    </submittedName>
</protein>
<dbReference type="Gene3D" id="3.40.50.300">
    <property type="entry name" value="P-loop containing nucleotide triphosphate hydrolases"/>
    <property type="match status" value="1"/>
</dbReference>
<dbReference type="Pfam" id="PF00005">
    <property type="entry name" value="ABC_tran"/>
    <property type="match status" value="1"/>
</dbReference>
<dbReference type="InterPro" id="IPR003439">
    <property type="entry name" value="ABC_transporter-like_ATP-bd"/>
</dbReference>
<dbReference type="GO" id="GO:0016887">
    <property type="term" value="F:ATP hydrolysis activity"/>
    <property type="evidence" value="ECO:0007669"/>
    <property type="project" value="InterPro"/>
</dbReference>
<dbReference type="PANTHER" id="PTHR42794:SF2">
    <property type="entry name" value="ABC TRANSPORTER ATP-BINDING PROTEIN"/>
    <property type="match status" value="1"/>
</dbReference>
<organism evidence="5 6">
    <name type="scientific">Desulfofundulus australicus DSM 11792</name>
    <dbReference type="NCBI Taxonomy" id="1121425"/>
    <lineage>
        <taxon>Bacteria</taxon>
        <taxon>Bacillati</taxon>
        <taxon>Bacillota</taxon>
        <taxon>Clostridia</taxon>
        <taxon>Eubacteriales</taxon>
        <taxon>Peptococcaceae</taxon>
        <taxon>Desulfofundulus</taxon>
    </lineage>
</organism>
<dbReference type="RefSeq" id="WP_073165369.1">
    <property type="nucleotide sequence ID" value="NZ_FQUW01000020.1"/>
</dbReference>
<dbReference type="OrthoDB" id="9799337at2"/>
<name>A0A1M5A8X3_9FIRM</name>
<dbReference type="InterPro" id="IPR027417">
    <property type="entry name" value="P-loop_NTPase"/>
</dbReference>
<dbReference type="SUPFAM" id="SSF52540">
    <property type="entry name" value="P-loop containing nucleoside triphosphate hydrolases"/>
    <property type="match status" value="1"/>
</dbReference>
<dbReference type="GO" id="GO:0005524">
    <property type="term" value="F:ATP binding"/>
    <property type="evidence" value="ECO:0007669"/>
    <property type="project" value="UniProtKB-KW"/>
</dbReference>
<evidence type="ECO:0000313" key="6">
    <source>
        <dbReference type="Proteomes" id="UP000184196"/>
    </source>
</evidence>
<dbReference type="PROSITE" id="PS00211">
    <property type="entry name" value="ABC_TRANSPORTER_1"/>
    <property type="match status" value="1"/>
</dbReference>
<dbReference type="SMART" id="SM00382">
    <property type="entry name" value="AAA"/>
    <property type="match status" value="1"/>
</dbReference>
<gene>
    <name evidence="5" type="ORF">SAMN02745218_01831</name>
</gene>
<feature type="domain" description="ABC transporter" evidence="4">
    <location>
        <begin position="3"/>
        <end position="238"/>
    </location>
</feature>
<reference evidence="6" key="1">
    <citation type="submission" date="2016-11" db="EMBL/GenBank/DDBJ databases">
        <authorList>
            <person name="Varghese N."/>
            <person name="Submissions S."/>
        </authorList>
    </citation>
    <scope>NUCLEOTIDE SEQUENCE [LARGE SCALE GENOMIC DNA]</scope>
    <source>
        <strain evidence="6">DSM 11792</strain>
    </source>
</reference>
<evidence type="ECO:0000259" key="4">
    <source>
        <dbReference type="PROSITE" id="PS50893"/>
    </source>
</evidence>
<sequence length="273" mass="29562">MRLQVKGVCFSYGSVSVLEDVTFKVQAGETLGIIGPNGSGKSTLLRCLARVLKPRMGTVFLDGKNLAALRAREVGRYLGYVPPPGTGQAFPCTVLETVLQGRRPHLTWGVSHGDLAAVTRALAYLGLTDLGERQLGELSSGQRQKVLIARALAQEPEVFLLDEPTATLDIRYQLEVLARMRELATEQGRLVVMVLHDLNLASRFSDRLLLLHNGRIVAAGTPKTVLTPENVRVVYGVEAVVTETRWGLQVTPVVPLDMTGTKGMAKVVLAARG</sequence>
<keyword evidence="6" id="KW-1185">Reference proteome</keyword>
<keyword evidence="1" id="KW-0813">Transport</keyword>
<proteinExistence type="predicted"/>
<evidence type="ECO:0000313" key="5">
    <source>
        <dbReference type="EMBL" id="SHF26699.1"/>
    </source>
</evidence>
<dbReference type="InterPro" id="IPR003593">
    <property type="entry name" value="AAA+_ATPase"/>
</dbReference>
<dbReference type="AlphaFoldDB" id="A0A1M5A8X3"/>
<dbReference type="PROSITE" id="PS50893">
    <property type="entry name" value="ABC_TRANSPORTER_2"/>
    <property type="match status" value="1"/>
</dbReference>
<dbReference type="InterPro" id="IPR017871">
    <property type="entry name" value="ABC_transporter-like_CS"/>
</dbReference>
<evidence type="ECO:0000256" key="1">
    <source>
        <dbReference type="ARBA" id="ARBA00022448"/>
    </source>
</evidence>
<evidence type="ECO:0000256" key="3">
    <source>
        <dbReference type="ARBA" id="ARBA00022840"/>
    </source>
</evidence>